<dbReference type="SUPFAM" id="SSF64268">
    <property type="entry name" value="PX domain"/>
    <property type="match status" value="1"/>
</dbReference>
<comment type="subcellular location">
    <subcellularLocation>
        <location evidence="1">Cytoplasmic vesicle membrane</location>
    </subcellularLocation>
</comment>
<dbReference type="OrthoDB" id="10254720at2759"/>
<comment type="similarity">
    <text evidence="2">Belongs to the sorting nexin family.</text>
</comment>
<dbReference type="PROSITE" id="PS50002">
    <property type="entry name" value="SH3"/>
    <property type="match status" value="1"/>
</dbReference>
<name>A0A9Q0NA59_9DIPT</name>
<dbReference type="GO" id="GO:0016197">
    <property type="term" value="P:endosomal transport"/>
    <property type="evidence" value="ECO:0007669"/>
    <property type="project" value="TreeGrafter"/>
</dbReference>
<dbReference type="GO" id="GO:0015031">
    <property type="term" value="P:protein transport"/>
    <property type="evidence" value="ECO:0007669"/>
    <property type="project" value="InterPro"/>
</dbReference>
<dbReference type="GO" id="GO:0000278">
    <property type="term" value="P:mitotic cell cycle"/>
    <property type="evidence" value="ECO:0007669"/>
    <property type="project" value="InterPro"/>
</dbReference>
<dbReference type="Pfam" id="PF00787">
    <property type="entry name" value="PX"/>
    <property type="match status" value="1"/>
</dbReference>
<dbReference type="PIRSF" id="PIRSF027744">
    <property type="entry name" value="Snx9"/>
    <property type="match status" value="1"/>
</dbReference>
<organism evidence="11 12">
    <name type="scientific">Pseudolycoriella hygida</name>
    <dbReference type="NCBI Taxonomy" id="35572"/>
    <lineage>
        <taxon>Eukaryota</taxon>
        <taxon>Metazoa</taxon>
        <taxon>Ecdysozoa</taxon>
        <taxon>Arthropoda</taxon>
        <taxon>Hexapoda</taxon>
        <taxon>Insecta</taxon>
        <taxon>Pterygota</taxon>
        <taxon>Neoptera</taxon>
        <taxon>Endopterygota</taxon>
        <taxon>Diptera</taxon>
        <taxon>Nematocera</taxon>
        <taxon>Sciaroidea</taxon>
        <taxon>Sciaridae</taxon>
        <taxon>Pseudolycoriella</taxon>
    </lineage>
</organism>
<dbReference type="Gene3D" id="2.30.30.40">
    <property type="entry name" value="SH3 Domains"/>
    <property type="match status" value="1"/>
</dbReference>
<dbReference type="InterPro" id="IPR014536">
    <property type="entry name" value="Snx9_fam"/>
</dbReference>
<evidence type="ECO:0000256" key="7">
    <source>
        <dbReference type="PROSITE-ProRule" id="PRU00192"/>
    </source>
</evidence>
<evidence type="ECO:0000259" key="10">
    <source>
        <dbReference type="PROSITE" id="PS50195"/>
    </source>
</evidence>
<accession>A0A9Q0NA59</accession>
<keyword evidence="5" id="KW-0968">Cytoplasmic vesicle</keyword>
<dbReference type="Proteomes" id="UP001151699">
    <property type="component" value="Chromosome A"/>
</dbReference>
<evidence type="ECO:0000256" key="3">
    <source>
        <dbReference type="ARBA" id="ARBA00022443"/>
    </source>
</evidence>
<keyword evidence="3 7" id="KW-0728">SH3 domain</keyword>
<dbReference type="PROSITE" id="PS50195">
    <property type="entry name" value="PX"/>
    <property type="match status" value="1"/>
</dbReference>
<dbReference type="EMBL" id="WJQU01000001">
    <property type="protein sequence ID" value="KAJ6645529.1"/>
    <property type="molecule type" value="Genomic_DNA"/>
</dbReference>
<evidence type="ECO:0000259" key="9">
    <source>
        <dbReference type="PROSITE" id="PS50002"/>
    </source>
</evidence>
<dbReference type="GO" id="GO:0035091">
    <property type="term" value="F:phosphatidylinositol binding"/>
    <property type="evidence" value="ECO:0007669"/>
    <property type="project" value="InterPro"/>
</dbReference>
<feature type="domain" description="SH3" evidence="9">
    <location>
        <begin position="1"/>
        <end position="62"/>
    </location>
</feature>
<dbReference type="PRINTS" id="PR00452">
    <property type="entry name" value="SH3DOMAIN"/>
</dbReference>
<feature type="compositionally biased region" description="Acidic residues" evidence="8">
    <location>
        <begin position="78"/>
        <end position="99"/>
    </location>
</feature>
<keyword evidence="4" id="KW-0472">Membrane</keyword>
<dbReference type="PANTHER" id="PTHR45827:SF1">
    <property type="entry name" value="SORTING NEXIN"/>
    <property type="match status" value="1"/>
</dbReference>
<dbReference type="Gene3D" id="1.20.1270.60">
    <property type="entry name" value="Arfaptin homology (AH) domain/BAR domain"/>
    <property type="match status" value="1"/>
</dbReference>
<sequence>MTTRVRALYDFSGEPATSELSITAGEILILTRTDVGEGWWEGTNAKGQTGLFPEAYVQIHKETAPAVNLPQQPRYDQAPDDYADQQDGWDDDWDEENDTYSEIGPPNNQIRQSASHQQINNYTNINLPPAPTEDTISITSTSAPLKRSGIFAKSGDSYILGTTTVSVPDNERTFIINTENGYFWKQIGDPYTVRVASPKKETKFKGMKSFIAYQLTPSFNNIAVSRRYKHFDWLHERLVDKFYLIPIPPLPDKQISGRYEDEFIEHRRVQLQEFVDWVCRHPVLSTCEVWMHFLTCTDEKRWKTGKRAAEKDNLVGATYCAAIFPPEKSLLQTQVDGQTENCSLFVHGMDGAVKSLLAISNEQTKRFQLQWKKDFQRVGESFSELARALEIDERRAITNINLSNSVGQTAGVFISIGQMFGDQPKSDWIPFCDRLHIYRGILGGFPDVLAVQRGAMQKRKECEKLTAEQKMGNAQLQEVNRRTDIMSYALLAEMNHFRAERDQHLKETMKNLISSQIDFYNQIITKLQMAQRYFE</sequence>
<reference evidence="11" key="1">
    <citation type="submission" date="2022-07" db="EMBL/GenBank/DDBJ databases">
        <authorList>
            <person name="Trinca V."/>
            <person name="Uliana J.V.C."/>
            <person name="Torres T.T."/>
            <person name="Ward R.J."/>
            <person name="Monesi N."/>
        </authorList>
    </citation>
    <scope>NUCLEOTIDE SEQUENCE</scope>
    <source>
        <strain evidence="11">HSMRA1968</strain>
        <tissue evidence="11">Whole embryos</tissue>
    </source>
</reference>
<dbReference type="FunFam" id="3.30.1520.10:FF:000004">
    <property type="entry name" value="Sorting nexin"/>
    <property type="match status" value="1"/>
</dbReference>
<dbReference type="InterPro" id="IPR019497">
    <property type="entry name" value="Sorting_nexin_WASP-bd-dom"/>
</dbReference>
<dbReference type="Pfam" id="PF10456">
    <property type="entry name" value="BAR_3_WASP_bdg"/>
    <property type="match status" value="1"/>
</dbReference>
<dbReference type="Pfam" id="PF14604">
    <property type="entry name" value="SH3_9"/>
    <property type="match status" value="1"/>
</dbReference>
<dbReference type="CDD" id="cd11763">
    <property type="entry name" value="SH3_SNX9_like"/>
    <property type="match status" value="1"/>
</dbReference>
<gene>
    <name evidence="11" type="primary">Snx33</name>
    <name evidence="11" type="ORF">Bhyg_00735</name>
</gene>
<dbReference type="GO" id="GO:0005886">
    <property type="term" value="C:plasma membrane"/>
    <property type="evidence" value="ECO:0007669"/>
    <property type="project" value="TreeGrafter"/>
</dbReference>
<evidence type="ECO:0000256" key="2">
    <source>
        <dbReference type="ARBA" id="ARBA00010883"/>
    </source>
</evidence>
<comment type="caution">
    <text evidence="11">The sequence shown here is derived from an EMBL/GenBank/DDBJ whole genome shotgun (WGS) entry which is preliminary data.</text>
</comment>
<dbReference type="InterPro" id="IPR001452">
    <property type="entry name" value="SH3_domain"/>
</dbReference>
<dbReference type="AlphaFoldDB" id="A0A9Q0NA59"/>
<dbReference type="InterPro" id="IPR027267">
    <property type="entry name" value="AH/BAR_dom_sf"/>
</dbReference>
<feature type="domain" description="PX" evidence="10">
    <location>
        <begin position="191"/>
        <end position="301"/>
    </location>
</feature>
<evidence type="ECO:0000256" key="4">
    <source>
        <dbReference type="ARBA" id="ARBA00023136"/>
    </source>
</evidence>
<dbReference type="InterPro" id="IPR001683">
    <property type="entry name" value="PX_dom"/>
</dbReference>
<dbReference type="SUPFAM" id="SSF50044">
    <property type="entry name" value="SH3-domain"/>
    <property type="match status" value="1"/>
</dbReference>
<feature type="binding site" evidence="6">
    <location>
        <position position="229"/>
    </location>
    <ligand>
        <name>a 1,2-diacyl-sn-glycero-3-phospho-(1D-myo-inositol-4,5-bisphosphate)</name>
        <dbReference type="ChEBI" id="CHEBI:58456"/>
    </ligand>
</feature>
<proteinExistence type="inferred from homology"/>
<dbReference type="PANTHER" id="PTHR45827">
    <property type="entry name" value="SORTING NEXIN"/>
    <property type="match status" value="1"/>
</dbReference>
<evidence type="ECO:0000256" key="6">
    <source>
        <dbReference type="PIRSR" id="PIRSR027744-1"/>
    </source>
</evidence>
<dbReference type="CDD" id="cd07626">
    <property type="entry name" value="BAR_SNX9_like"/>
    <property type="match status" value="1"/>
</dbReference>
<dbReference type="GO" id="GO:0097320">
    <property type="term" value="P:plasma membrane tubulation"/>
    <property type="evidence" value="ECO:0007669"/>
    <property type="project" value="TreeGrafter"/>
</dbReference>
<dbReference type="InterPro" id="IPR036028">
    <property type="entry name" value="SH3-like_dom_sf"/>
</dbReference>
<dbReference type="SMART" id="SM00312">
    <property type="entry name" value="PX"/>
    <property type="match status" value="1"/>
</dbReference>
<dbReference type="CDD" id="cd06862">
    <property type="entry name" value="PX_SNX9_18_like"/>
    <property type="match status" value="1"/>
</dbReference>
<feature type="region of interest" description="Disordered" evidence="8">
    <location>
        <begin position="65"/>
        <end position="102"/>
    </location>
</feature>
<evidence type="ECO:0000313" key="12">
    <source>
        <dbReference type="Proteomes" id="UP001151699"/>
    </source>
</evidence>
<evidence type="ECO:0000313" key="11">
    <source>
        <dbReference type="EMBL" id="KAJ6645529.1"/>
    </source>
</evidence>
<dbReference type="GO" id="GO:0006897">
    <property type="term" value="P:endocytosis"/>
    <property type="evidence" value="ECO:0007669"/>
    <property type="project" value="TreeGrafter"/>
</dbReference>
<evidence type="ECO:0000256" key="1">
    <source>
        <dbReference type="ARBA" id="ARBA00004156"/>
    </source>
</evidence>
<feature type="binding site" evidence="6">
    <location>
        <position position="227"/>
    </location>
    <ligand>
        <name>a 1,2-diacyl-sn-glycero-3-phospho-(1D-myo-inositol-4,5-bisphosphate)</name>
        <dbReference type="ChEBI" id="CHEBI:58456"/>
    </ligand>
</feature>
<evidence type="ECO:0000256" key="8">
    <source>
        <dbReference type="SAM" id="MobiDB-lite"/>
    </source>
</evidence>
<dbReference type="SMART" id="SM00326">
    <property type="entry name" value="SH3"/>
    <property type="match status" value="1"/>
</dbReference>
<protein>
    <submittedName>
        <fullName evidence="11">Sorting nexin-33</fullName>
    </submittedName>
</protein>
<dbReference type="GO" id="GO:0030659">
    <property type="term" value="C:cytoplasmic vesicle membrane"/>
    <property type="evidence" value="ECO:0007669"/>
    <property type="project" value="UniProtKB-SubCell"/>
</dbReference>
<feature type="binding site" evidence="6">
    <location>
        <position position="267"/>
    </location>
    <ligand>
        <name>a 1,2-diacyl-sn-glycero-3-phospho-(1D-myo-inositol-4,5-bisphosphate)</name>
        <dbReference type="ChEBI" id="CHEBI:58456"/>
    </ligand>
</feature>
<evidence type="ECO:0000256" key="5">
    <source>
        <dbReference type="ARBA" id="ARBA00023329"/>
    </source>
</evidence>
<dbReference type="InterPro" id="IPR036871">
    <property type="entry name" value="PX_dom_sf"/>
</dbReference>
<dbReference type="Gene3D" id="3.30.1520.10">
    <property type="entry name" value="Phox-like domain"/>
    <property type="match status" value="1"/>
</dbReference>
<keyword evidence="12" id="KW-1185">Reference proteome</keyword>